<reference evidence="2" key="1">
    <citation type="journal article" date="2014" name="Int. J. Syst. Evol. Microbiol.">
        <title>Complete genome sequence of Corynebacterium casei LMG S-19264T (=DSM 44701T), isolated from a smear-ripened cheese.</title>
        <authorList>
            <consortium name="US DOE Joint Genome Institute (JGI-PGF)"/>
            <person name="Walter F."/>
            <person name="Albersmeier A."/>
            <person name="Kalinowski J."/>
            <person name="Ruckert C."/>
        </authorList>
    </citation>
    <scope>NUCLEOTIDE SEQUENCE</scope>
    <source>
        <strain evidence="2">JCM 4346</strain>
    </source>
</reference>
<name>A0A918F2V0_9ACTN</name>
<organism evidence="2 3">
    <name type="scientific">Streptomyces aurantiogriseus</name>
    <dbReference type="NCBI Taxonomy" id="66870"/>
    <lineage>
        <taxon>Bacteria</taxon>
        <taxon>Bacillati</taxon>
        <taxon>Actinomycetota</taxon>
        <taxon>Actinomycetes</taxon>
        <taxon>Kitasatosporales</taxon>
        <taxon>Streptomycetaceae</taxon>
        <taxon>Streptomyces</taxon>
    </lineage>
</organism>
<keyword evidence="3" id="KW-1185">Reference proteome</keyword>
<protein>
    <submittedName>
        <fullName evidence="2">Uncharacterized protein</fullName>
    </submittedName>
</protein>
<dbReference type="EMBL" id="BMSX01000003">
    <property type="protein sequence ID" value="GGR02198.1"/>
    <property type="molecule type" value="Genomic_DNA"/>
</dbReference>
<dbReference type="Proteomes" id="UP000658320">
    <property type="component" value="Unassembled WGS sequence"/>
</dbReference>
<dbReference type="AlphaFoldDB" id="A0A918F2V0"/>
<comment type="caution">
    <text evidence="2">The sequence shown here is derived from an EMBL/GenBank/DDBJ whole genome shotgun (WGS) entry which is preliminary data.</text>
</comment>
<feature type="region of interest" description="Disordered" evidence="1">
    <location>
        <begin position="1"/>
        <end position="21"/>
    </location>
</feature>
<accession>A0A918F2V0</accession>
<evidence type="ECO:0000313" key="3">
    <source>
        <dbReference type="Proteomes" id="UP000658320"/>
    </source>
</evidence>
<gene>
    <name evidence="2" type="ORF">GCM10010251_17430</name>
</gene>
<sequence length="58" mass="6124">MDVHPELVDEAVPQEGGGEVGTAETQVAARLLLEGPDLLGTTSRTIVVFQSACCKVRE</sequence>
<reference evidence="2" key="2">
    <citation type="submission" date="2020-09" db="EMBL/GenBank/DDBJ databases">
        <authorList>
            <person name="Sun Q."/>
            <person name="Ohkuma M."/>
        </authorList>
    </citation>
    <scope>NUCLEOTIDE SEQUENCE</scope>
    <source>
        <strain evidence="2">JCM 4346</strain>
    </source>
</reference>
<evidence type="ECO:0000313" key="2">
    <source>
        <dbReference type="EMBL" id="GGR02198.1"/>
    </source>
</evidence>
<evidence type="ECO:0000256" key="1">
    <source>
        <dbReference type="SAM" id="MobiDB-lite"/>
    </source>
</evidence>
<proteinExistence type="predicted"/>